<accession>A0A0D3JPG4</accession>
<keyword evidence="2" id="KW-1185">Reference proteome</keyword>
<protein>
    <recommendedName>
        <fullName evidence="3">Ubiquitin-like domain-containing protein</fullName>
    </recommendedName>
</protein>
<dbReference type="HOGENOM" id="CLU_1226739_0_0_1"/>
<sequence>MELLTPSPISLAIARDVTTVKVLLPDGRTRVDVPCLDPDATPAERKRVVLEHLRGELRLPLPPWTEVRFAQKPGSAVTLLAGGLRGGGGPAILLEKRLPQLCWLKVLCGKCGIKDAVPMLQTEDWLFYQRVLWLEIVCGTLETDYLQLLPFKVRFSGAVKGAECVTKVAQCAKVHLVFCGARLAMDEFADAAKDDWLKGHWLCFEHSLGLKEWREQQVCCVKCALP</sequence>
<dbReference type="KEGG" id="ehx:EMIHUDRAFT_254625"/>
<name>A0A0D3JPG4_EMIH1</name>
<reference evidence="1" key="2">
    <citation type="submission" date="2024-10" db="UniProtKB">
        <authorList>
            <consortium name="EnsemblProtists"/>
        </authorList>
    </citation>
    <scope>IDENTIFICATION</scope>
</reference>
<dbReference type="AlphaFoldDB" id="A0A0D3JPG4"/>
<organism evidence="1 2">
    <name type="scientific">Emiliania huxleyi (strain CCMP1516)</name>
    <dbReference type="NCBI Taxonomy" id="280463"/>
    <lineage>
        <taxon>Eukaryota</taxon>
        <taxon>Haptista</taxon>
        <taxon>Haptophyta</taxon>
        <taxon>Prymnesiophyceae</taxon>
        <taxon>Isochrysidales</taxon>
        <taxon>Noelaerhabdaceae</taxon>
        <taxon>Emiliania</taxon>
    </lineage>
</organism>
<dbReference type="EnsemblProtists" id="EOD25399">
    <property type="protein sequence ID" value="EOD25399"/>
    <property type="gene ID" value="EMIHUDRAFT_254625"/>
</dbReference>
<reference evidence="2" key="1">
    <citation type="journal article" date="2013" name="Nature">
        <title>Pan genome of the phytoplankton Emiliania underpins its global distribution.</title>
        <authorList>
            <person name="Read B.A."/>
            <person name="Kegel J."/>
            <person name="Klute M.J."/>
            <person name="Kuo A."/>
            <person name="Lefebvre S.C."/>
            <person name="Maumus F."/>
            <person name="Mayer C."/>
            <person name="Miller J."/>
            <person name="Monier A."/>
            <person name="Salamov A."/>
            <person name="Young J."/>
            <person name="Aguilar M."/>
            <person name="Claverie J.M."/>
            <person name="Frickenhaus S."/>
            <person name="Gonzalez K."/>
            <person name="Herman E.K."/>
            <person name="Lin Y.C."/>
            <person name="Napier J."/>
            <person name="Ogata H."/>
            <person name="Sarno A.F."/>
            <person name="Shmutz J."/>
            <person name="Schroeder D."/>
            <person name="de Vargas C."/>
            <person name="Verret F."/>
            <person name="von Dassow P."/>
            <person name="Valentin K."/>
            <person name="Van de Peer Y."/>
            <person name="Wheeler G."/>
            <person name="Dacks J.B."/>
            <person name="Delwiche C.F."/>
            <person name="Dyhrman S.T."/>
            <person name="Glockner G."/>
            <person name="John U."/>
            <person name="Richards T."/>
            <person name="Worden A.Z."/>
            <person name="Zhang X."/>
            <person name="Grigoriev I.V."/>
            <person name="Allen A.E."/>
            <person name="Bidle K."/>
            <person name="Borodovsky M."/>
            <person name="Bowler C."/>
            <person name="Brownlee C."/>
            <person name="Cock J.M."/>
            <person name="Elias M."/>
            <person name="Gladyshev V.N."/>
            <person name="Groth M."/>
            <person name="Guda C."/>
            <person name="Hadaegh A."/>
            <person name="Iglesias-Rodriguez M.D."/>
            <person name="Jenkins J."/>
            <person name="Jones B.M."/>
            <person name="Lawson T."/>
            <person name="Leese F."/>
            <person name="Lindquist E."/>
            <person name="Lobanov A."/>
            <person name="Lomsadze A."/>
            <person name="Malik S.B."/>
            <person name="Marsh M.E."/>
            <person name="Mackinder L."/>
            <person name="Mock T."/>
            <person name="Mueller-Roeber B."/>
            <person name="Pagarete A."/>
            <person name="Parker M."/>
            <person name="Probert I."/>
            <person name="Quesneville H."/>
            <person name="Raines C."/>
            <person name="Rensing S.A."/>
            <person name="Riano-Pachon D.M."/>
            <person name="Richier S."/>
            <person name="Rokitta S."/>
            <person name="Shiraiwa Y."/>
            <person name="Soanes D.M."/>
            <person name="van der Giezen M."/>
            <person name="Wahlund T.M."/>
            <person name="Williams B."/>
            <person name="Wilson W."/>
            <person name="Wolfe G."/>
            <person name="Wurch L.L."/>
        </authorList>
    </citation>
    <scope>NUCLEOTIDE SEQUENCE</scope>
</reference>
<dbReference type="RefSeq" id="XP_005777828.1">
    <property type="nucleotide sequence ID" value="XM_005777771.1"/>
</dbReference>
<dbReference type="GeneID" id="17270946"/>
<evidence type="ECO:0000313" key="2">
    <source>
        <dbReference type="Proteomes" id="UP000013827"/>
    </source>
</evidence>
<dbReference type="Proteomes" id="UP000013827">
    <property type="component" value="Unassembled WGS sequence"/>
</dbReference>
<dbReference type="PaxDb" id="2903-EOD25399"/>
<proteinExistence type="predicted"/>
<evidence type="ECO:0000313" key="1">
    <source>
        <dbReference type="EnsemblProtists" id="EOD25399"/>
    </source>
</evidence>
<evidence type="ECO:0008006" key="3">
    <source>
        <dbReference type="Google" id="ProtNLM"/>
    </source>
</evidence>